<name>A0A1E3G571_9BACT</name>
<comment type="cofactor">
    <cofactor evidence="1 16">
        <name>FAD</name>
        <dbReference type="ChEBI" id="CHEBI:57692"/>
    </cofactor>
</comment>
<dbReference type="NCBIfam" id="NF010480">
    <property type="entry name" value="PRK13905.1"/>
    <property type="match status" value="1"/>
</dbReference>
<keyword evidence="14 16" id="KW-0961">Cell wall biogenesis/degradation</keyword>
<feature type="active site" evidence="16">
    <location>
        <position position="151"/>
    </location>
</feature>
<keyword evidence="19" id="KW-1185">Reference proteome</keyword>
<feature type="active site" description="Proton donor" evidence="16">
    <location>
        <position position="202"/>
    </location>
</feature>
<dbReference type="Gene3D" id="3.30.43.10">
    <property type="entry name" value="Uridine Diphospho-n-acetylenolpyruvylglucosamine Reductase, domain 2"/>
    <property type="match status" value="1"/>
</dbReference>
<sequence length="278" mass="30726">MSGHVSFRLGGCVELFIVPNTLEALLSTLEFLKRERLSFRLLGNGTNIVPSDGLMETLVISMERINDVHFDGTKVYASAGVSFKKLCLLALKNGLSGFEKAYGLPGSVGGAIYMNAGCYGWETAESVLEITVFDGNRVSKISKDEAQFGYRSSIFKREKDLVILGATFSCQPGDKSEIEHLMMETLRQRYEKQPLEYPSAGSVFKRPRQDFYVGTAIEKLGLKGYTIGGAQISEKHAGFIINKGGASASDVKALVEFVRNKVKEAYNVELETEIEFWE</sequence>
<evidence type="ECO:0000313" key="19">
    <source>
        <dbReference type="Proteomes" id="UP000094570"/>
    </source>
</evidence>
<dbReference type="InterPro" id="IPR016169">
    <property type="entry name" value="FAD-bd_PCMH_sub2"/>
</dbReference>
<dbReference type="GO" id="GO:0051301">
    <property type="term" value="P:cell division"/>
    <property type="evidence" value="ECO:0007669"/>
    <property type="project" value="UniProtKB-KW"/>
</dbReference>
<dbReference type="EC" id="1.3.1.98" evidence="16"/>
<dbReference type="NCBIfam" id="TIGR00179">
    <property type="entry name" value="murB"/>
    <property type="match status" value="1"/>
</dbReference>
<dbReference type="GO" id="GO:0009252">
    <property type="term" value="P:peptidoglycan biosynthetic process"/>
    <property type="evidence" value="ECO:0007669"/>
    <property type="project" value="UniProtKB-UniRule"/>
</dbReference>
<comment type="catalytic activity">
    <reaction evidence="15 16">
        <text>UDP-N-acetyl-alpha-D-muramate + NADP(+) = UDP-N-acetyl-3-O-(1-carboxyvinyl)-alpha-D-glucosamine + NADPH + H(+)</text>
        <dbReference type="Rhea" id="RHEA:12248"/>
        <dbReference type="ChEBI" id="CHEBI:15378"/>
        <dbReference type="ChEBI" id="CHEBI:57783"/>
        <dbReference type="ChEBI" id="CHEBI:58349"/>
        <dbReference type="ChEBI" id="CHEBI:68483"/>
        <dbReference type="ChEBI" id="CHEBI:70757"/>
        <dbReference type="EC" id="1.3.1.98"/>
    </reaction>
</comment>
<evidence type="ECO:0000256" key="15">
    <source>
        <dbReference type="ARBA" id="ARBA00048914"/>
    </source>
</evidence>
<comment type="caution">
    <text evidence="18">The sequence shown here is derived from an EMBL/GenBank/DDBJ whole genome shotgun (WGS) entry which is preliminary data.</text>
</comment>
<dbReference type="InterPro" id="IPR006094">
    <property type="entry name" value="Oxid_FAD_bind_N"/>
</dbReference>
<dbReference type="SUPFAM" id="SSF56176">
    <property type="entry name" value="FAD-binding/transporter-associated domain-like"/>
    <property type="match status" value="1"/>
</dbReference>
<dbReference type="Pfam" id="PF02873">
    <property type="entry name" value="MurB_C"/>
    <property type="match status" value="1"/>
</dbReference>
<keyword evidence="9 16" id="KW-0521">NADP</keyword>
<organism evidence="18 19">
    <name type="scientific">Fervidobacterium thailandense</name>
    <dbReference type="NCBI Taxonomy" id="1008305"/>
    <lineage>
        <taxon>Bacteria</taxon>
        <taxon>Thermotogati</taxon>
        <taxon>Thermotogota</taxon>
        <taxon>Thermotogae</taxon>
        <taxon>Thermotogales</taxon>
        <taxon>Fervidobacteriaceae</taxon>
        <taxon>Fervidobacterium</taxon>
    </lineage>
</organism>
<keyword evidence="13 16" id="KW-0131">Cell cycle</keyword>
<dbReference type="GO" id="GO:0005829">
    <property type="term" value="C:cytosol"/>
    <property type="evidence" value="ECO:0007669"/>
    <property type="project" value="TreeGrafter"/>
</dbReference>
<comment type="pathway">
    <text evidence="4 16">Cell wall biogenesis; peptidoglycan biosynthesis.</text>
</comment>
<protein>
    <recommendedName>
        <fullName evidence="16">UDP-N-acetylenolpyruvoylglucosamine reductase</fullName>
        <ecNumber evidence="16">1.3.1.98</ecNumber>
    </recommendedName>
    <alternativeName>
        <fullName evidence="16">UDP-N-acetylmuramate dehydrogenase</fullName>
    </alternativeName>
</protein>
<dbReference type="Gene3D" id="3.30.465.10">
    <property type="match status" value="1"/>
</dbReference>
<keyword evidence="11 16" id="KW-0573">Peptidoglycan synthesis</keyword>
<comment type="similarity">
    <text evidence="16">Belongs to the MurB family.</text>
</comment>
<keyword evidence="12 16" id="KW-0560">Oxidoreductase</keyword>
<evidence type="ECO:0000256" key="9">
    <source>
        <dbReference type="ARBA" id="ARBA00022857"/>
    </source>
</evidence>
<dbReference type="HAMAP" id="MF_00037">
    <property type="entry name" value="MurB"/>
    <property type="match status" value="1"/>
</dbReference>
<dbReference type="InterPro" id="IPR016166">
    <property type="entry name" value="FAD-bd_PCMH"/>
</dbReference>
<evidence type="ECO:0000256" key="2">
    <source>
        <dbReference type="ARBA" id="ARBA00003921"/>
    </source>
</evidence>
<dbReference type="PANTHER" id="PTHR21071">
    <property type="entry name" value="UDP-N-ACETYLENOLPYRUVOYLGLUCOSAMINE REDUCTASE"/>
    <property type="match status" value="1"/>
</dbReference>
<evidence type="ECO:0000256" key="11">
    <source>
        <dbReference type="ARBA" id="ARBA00022984"/>
    </source>
</evidence>
<keyword evidence="8 16" id="KW-0274">FAD</keyword>
<dbReference type="InterPro" id="IPR011601">
    <property type="entry name" value="MurB_C"/>
</dbReference>
<dbReference type="GO" id="GO:0008762">
    <property type="term" value="F:UDP-N-acetylmuramate dehydrogenase activity"/>
    <property type="evidence" value="ECO:0007669"/>
    <property type="project" value="UniProtKB-UniRule"/>
</dbReference>
<evidence type="ECO:0000256" key="16">
    <source>
        <dbReference type="HAMAP-Rule" id="MF_00037"/>
    </source>
</evidence>
<dbReference type="Gene3D" id="3.90.78.10">
    <property type="entry name" value="UDP-N-acetylenolpyruvoylglucosamine reductase, C-terminal domain"/>
    <property type="match status" value="1"/>
</dbReference>
<dbReference type="GO" id="GO:0071555">
    <property type="term" value="P:cell wall organization"/>
    <property type="evidence" value="ECO:0007669"/>
    <property type="project" value="UniProtKB-KW"/>
</dbReference>
<evidence type="ECO:0000256" key="3">
    <source>
        <dbReference type="ARBA" id="ARBA00004496"/>
    </source>
</evidence>
<accession>A0A1E3G571</accession>
<gene>
    <name evidence="16" type="primary">murB</name>
    <name evidence="18" type="ORF">A4H02_04015</name>
</gene>
<keyword evidence="5 16" id="KW-0963">Cytoplasm</keyword>
<evidence type="ECO:0000256" key="8">
    <source>
        <dbReference type="ARBA" id="ARBA00022827"/>
    </source>
</evidence>
<dbReference type="STRING" id="1008305.A4H02_04015"/>
<dbReference type="InterPro" id="IPR003170">
    <property type="entry name" value="MurB"/>
</dbReference>
<evidence type="ECO:0000313" key="18">
    <source>
        <dbReference type="EMBL" id="ODN30788.1"/>
    </source>
</evidence>
<dbReference type="OrthoDB" id="9804753at2"/>
<dbReference type="EMBL" id="LWAF01000004">
    <property type="protein sequence ID" value="ODN30788.1"/>
    <property type="molecule type" value="Genomic_DNA"/>
</dbReference>
<dbReference type="GO" id="GO:0071949">
    <property type="term" value="F:FAD binding"/>
    <property type="evidence" value="ECO:0007669"/>
    <property type="project" value="InterPro"/>
</dbReference>
<evidence type="ECO:0000256" key="12">
    <source>
        <dbReference type="ARBA" id="ARBA00023002"/>
    </source>
</evidence>
<proteinExistence type="inferred from homology"/>
<evidence type="ECO:0000256" key="14">
    <source>
        <dbReference type="ARBA" id="ARBA00023316"/>
    </source>
</evidence>
<dbReference type="PANTHER" id="PTHR21071:SF4">
    <property type="entry name" value="UDP-N-ACETYLENOLPYRUVOYLGLUCOSAMINE REDUCTASE"/>
    <property type="match status" value="1"/>
</dbReference>
<evidence type="ECO:0000256" key="6">
    <source>
        <dbReference type="ARBA" id="ARBA00022618"/>
    </source>
</evidence>
<evidence type="ECO:0000256" key="10">
    <source>
        <dbReference type="ARBA" id="ARBA00022960"/>
    </source>
</evidence>
<dbReference type="Proteomes" id="UP000094570">
    <property type="component" value="Unassembled WGS sequence"/>
</dbReference>
<evidence type="ECO:0000256" key="7">
    <source>
        <dbReference type="ARBA" id="ARBA00022630"/>
    </source>
</evidence>
<evidence type="ECO:0000256" key="4">
    <source>
        <dbReference type="ARBA" id="ARBA00004752"/>
    </source>
</evidence>
<dbReference type="InterPro" id="IPR016167">
    <property type="entry name" value="FAD-bd_PCMH_sub1"/>
</dbReference>
<reference evidence="19" key="1">
    <citation type="submission" date="2016-04" db="EMBL/GenBank/DDBJ databases">
        <title>The genome sequence project of a novel Fervidobacterium isolate from a hot spring in Thailand.</title>
        <authorList>
            <person name="Gonzalez J.M."/>
            <person name="Cuecas A."/>
            <person name="Kanoksilapatham W."/>
        </authorList>
    </citation>
    <scope>NUCLEOTIDE SEQUENCE [LARGE SCALE GENOMIC DNA]</scope>
    <source>
        <strain evidence="19">FC2004</strain>
    </source>
</reference>
<dbReference type="SUPFAM" id="SSF56194">
    <property type="entry name" value="Uridine diphospho-N-Acetylenolpyruvylglucosamine reductase, MurB, C-terminal domain"/>
    <property type="match status" value="1"/>
</dbReference>
<comment type="function">
    <text evidence="2 16">Cell wall formation.</text>
</comment>
<dbReference type="Pfam" id="PF01565">
    <property type="entry name" value="FAD_binding_4"/>
    <property type="match status" value="1"/>
</dbReference>
<dbReference type="InterPro" id="IPR036635">
    <property type="entry name" value="MurB_C_sf"/>
</dbReference>
<evidence type="ECO:0000259" key="17">
    <source>
        <dbReference type="PROSITE" id="PS51387"/>
    </source>
</evidence>
<dbReference type="InterPro" id="IPR036318">
    <property type="entry name" value="FAD-bd_PCMH-like_sf"/>
</dbReference>
<keyword evidence="10 16" id="KW-0133">Cell shape</keyword>
<feature type="domain" description="FAD-binding PCMH-type" evidence="17">
    <location>
        <begin position="8"/>
        <end position="173"/>
    </location>
</feature>
<feature type="active site" evidence="16">
    <location>
        <position position="273"/>
    </location>
</feature>
<dbReference type="AlphaFoldDB" id="A0A1E3G571"/>
<keyword evidence="7 16" id="KW-0285">Flavoprotein</keyword>
<dbReference type="PROSITE" id="PS51387">
    <property type="entry name" value="FAD_PCMH"/>
    <property type="match status" value="1"/>
</dbReference>
<keyword evidence="6 16" id="KW-0132">Cell division</keyword>
<evidence type="ECO:0000256" key="5">
    <source>
        <dbReference type="ARBA" id="ARBA00022490"/>
    </source>
</evidence>
<comment type="subcellular location">
    <subcellularLocation>
        <location evidence="3 16">Cytoplasm</location>
    </subcellularLocation>
</comment>
<evidence type="ECO:0000256" key="1">
    <source>
        <dbReference type="ARBA" id="ARBA00001974"/>
    </source>
</evidence>
<dbReference type="UniPathway" id="UPA00219"/>
<evidence type="ECO:0000256" key="13">
    <source>
        <dbReference type="ARBA" id="ARBA00023306"/>
    </source>
</evidence>
<dbReference type="GO" id="GO:0008360">
    <property type="term" value="P:regulation of cell shape"/>
    <property type="evidence" value="ECO:0007669"/>
    <property type="project" value="UniProtKB-KW"/>
</dbReference>